<evidence type="ECO:0000313" key="3">
    <source>
        <dbReference type="EMBL" id="CCC82483.1"/>
    </source>
</evidence>
<dbReference type="Proteomes" id="UP000002654">
    <property type="component" value="Chromosome"/>
</dbReference>
<dbReference type="HOGENOM" id="CLU_023194_10_2_2"/>
<dbReference type="OrthoDB" id="25239at2157"/>
<name>G4RLN8_THETK</name>
<dbReference type="Pfam" id="PF22725">
    <property type="entry name" value="GFO_IDH_MocA_C3"/>
    <property type="match status" value="1"/>
</dbReference>
<dbReference type="InterPro" id="IPR051450">
    <property type="entry name" value="Gfo/Idh/MocA_Oxidoreductases"/>
</dbReference>
<dbReference type="PaxDb" id="768679-TTX_1867"/>
<organism evidence="3 4">
    <name type="scientific">Thermoproteus tenax (strain ATCC 35583 / DSM 2078 / JCM 9277 / NBRC 100435 / Kra 1)</name>
    <dbReference type="NCBI Taxonomy" id="768679"/>
    <lineage>
        <taxon>Archaea</taxon>
        <taxon>Thermoproteota</taxon>
        <taxon>Thermoprotei</taxon>
        <taxon>Thermoproteales</taxon>
        <taxon>Thermoproteaceae</taxon>
        <taxon>Thermoproteus</taxon>
    </lineage>
</organism>
<feature type="domain" description="GFO/IDH/MocA-like oxidoreductase" evidence="2">
    <location>
        <begin position="137"/>
        <end position="234"/>
    </location>
</feature>
<dbReference type="PATRIC" id="fig|768679.9.peg.1891"/>
<dbReference type="EMBL" id="FN869859">
    <property type="protein sequence ID" value="CCC82483.1"/>
    <property type="molecule type" value="Genomic_DNA"/>
</dbReference>
<feature type="domain" description="Gfo/Idh/MocA-like oxidoreductase N-terminal" evidence="1">
    <location>
        <begin position="2"/>
        <end position="116"/>
    </location>
</feature>
<dbReference type="Pfam" id="PF01408">
    <property type="entry name" value="GFO_IDH_MocA"/>
    <property type="match status" value="1"/>
</dbReference>
<dbReference type="RefSeq" id="WP_014127736.1">
    <property type="nucleotide sequence ID" value="NC_016070.1"/>
</dbReference>
<dbReference type="Gene3D" id="3.40.50.720">
    <property type="entry name" value="NAD(P)-binding Rossmann-like Domain"/>
    <property type="match status" value="1"/>
</dbReference>
<dbReference type="STRING" id="768679.TTX_1867"/>
<protein>
    <submittedName>
        <fullName evidence="3">Dehydrogenase</fullName>
    </submittedName>
</protein>
<dbReference type="InterPro" id="IPR055170">
    <property type="entry name" value="GFO_IDH_MocA-like_dom"/>
</dbReference>
<gene>
    <name evidence="3" type="ordered locus">TTX_1867</name>
</gene>
<dbReference type="PANTHER" id="PTHR43377:SF1">
    <property type="entry name" value="BILIVERDIN REDUCTASE A"/>
    <property type="match status" value="1"/>
</dbReference>
<proteinExistence type="predicted"/>
<dbReference type="SUPFAM" id="SSF55347">
    <property type="entry name" value="Glyceraldehyde-3-phosphate dehydrogenase-like, C-terminal domain"/>
    <property type="match status" value="1"/>
</dbReference>
<reference evidence="3 4" key="1">
    <citation type="journal article" date="2011" name="PLoS ONE">
        <title>The complete genome sequence of Thermoproteus tenax: a physiologically versatile member of the Crenarchaeota.</title>
        <authorList>
            <person name="Siebers B."/>
            <person name="Zaparty M."/>
            <person name="Raddatz G."/>
            <person name="Tjaden B."/>
            <person name="Albers S.V."/>
            <person name="Bell S.D."/>
            <person name="Blombach F."/>
            <person name="Kletzin A."/>
            <person name="Kyrpides N."/>
            <person name="Lanz C."/>
            <person name="Plagens A."/>
            <person name="Rampp M."/>
            <person name="Rosinus A."/>
            <person name="von Jan M."/>
            <person name="Makarova K.S."/>
            <person name="Klenk H.P."/>
            <person name="Schuster S.C."/>
            <person name="Hensel R."/>
        </authorList>
    </citation>
    <scope>NUCLEOTIDE SEQUENCE [LARGE SCALE GENOMIC DNA]</scope>
    <source>
        <strain evidence="4">ATCC 35583 / DSM 2078 / JCM 9277 / NBRC 100435 / Kra 1</strain>
    </source>
</reference>
<dbReference type="InterPro" id="IPR000683">
    <property type="entry name" value="Gfo/Idh/MocA-like_OxRdtase_N"/>
</dbReference>
<accession>G4RLN8</accession>
<keyword evidence="4" id="KW-1185">Reference proteome</keyword>
<dbReference type="GO" id="GO:0000166">
    <property type="term" value="F:nucleotide binding"/>
    <property type="evidence" value="ECO:0007669"/>
    <property type="project" value="InterPro"/>
</dbReference>
<dbReference type="Gene3D" id="3.30.360.10">
    <property type="entry name" value="Dihydrodipicolinate Reductase, domain 2"/>
    <property type="match status" value="1"/>
</dbReference>
<dbReference type="SUPFAM" id="SSF51735">
    <property type="entry name" value="NAD(P)-binding Rossmann-fold domains"/>
    <property type="match status" value="1"/>
</dbReference>
<dbReference type="PANTHER" id="PTHR43377">
    <property type="entry name" value="BILIVERDIN REDUCTASE A"/>
    <property type="match status" value="1"/>
</dbReference>
<evidence type="ECO:0000259" key="1">
    <source>
        <dbReference type="Pfam" id="PF01408"/>
    </source>
</evidence>
<dbReference type="eggNOG" id="arCOG01622">
    <property type="taxonomic scope" value="Archaea"/>
</dbReference>
<dbReference type="GeneID" id="11262750"/>
<sequence>MLRVAVVGAGGWGKNHVRVLRLLSAEGMVDELYVVDIDEDRLKWASKAYGASPLRTIDEAIKADIDAAVVATPTKLHYQHAKALMESGISLLVEKPFTENYRQALELMDLRRGVKVVTTGYVLRHHPAVKFMRDNLGKLGGVVSIYSRRTSPKPQRAGDVGVIKDLTIHDIDLAIFAANVKPEAVVAYGLLEGDYVIHAQIFALGEGTSSFFESSWTPSYKFRRFEVMGVEGMAAIDFSTDTITFFEKGQTWSPRLAGEEPLLAQDREFLKAVAEGSGHVVSPEEILYTIKFCDAAEISIKSRREVYVEELDNFIQ</sequence>
<dbReference type="AlphaFoldDB" id="G4RLN8"/>
<evidence type="ECO:0000313" key="4">
    <source>
        <dbReference type="Proteomes" id="UP000002654"/>
    </source>
</evidence>
<dbReference type="InterPro" id="IPR036291">
    <property type="entry name" value="NAD(P)-bd_dom_sf"/>
</dbReference>
<dbReference type="KEGG" id="ttn:TTX_1867"/>
<evidence type="ECO:0000259" key="2">
    <source>
        <dbReference type="Pfam" id="PF22725"/>
    </source>
</evidence>